<dbReference type="InterPro" id="IPR006665">
    <property type="entry name" value="OmpA-like"/>
</dbReference>
<evidence type="ECO:0000256" key="2">
    <source>
        <dbReference type="ARBA" id="ARBA00022729"/>
    </source>
</evidence>
<dbReference type="KEGG" id="plei:Q9312_08100"/>
<feature type="chain" id="PRO_5041424020" description="Peptidoglycan-associated lipoprotein" evidence="9">
    <location>
        <begin position="22"/>
        <end position="172"/>
    </location>
</feature>
<keyword evidence="2 8" id="KW-0732">Signal</keyword>
<evidence type="ECO:0000313" key="12">
    <source>
        <dbReference type="Proteomes" id="UP001239782"/>
    </source>
</evidence>
<keyword evidence="5 8" id="KW-0998">Cell outer membrane</keyword>
<dbReference type="PROSITE" id="PS51257">
    <property type="entry name" value="PROKAR_LIPOPROTEIN"/>
    <property type="match status" value="1"/>
</dbReference>
<comment type="similarity">
    <text evidence="8">Belongs to the Pal lipoprotein family.</text>
</comment>
<keyword evidence="3 8" id="KW-0472">Membrane</keyword>
<feature type="signal peptide" evidence="9">
    <location>
        <begin position="1"/>
        <end position="21"/>
    </location>
</feature>
<evidence type="ECO:0000256" key="8">
    <source>
        <dbReference type="HAMAP-Rule" id="MF_02204"/>
    </source>
</evidence>
<gene>
    <name evidence="8 11" type="primary">pal</name>
    <name evidence="11" type="ORF">Q9312_08100</name>
</gene>
<dbReference type="PRINTS" id="PR01021">
    <property type="entry name" value="OMPADOMAIN"/>
</dbReference>
<feature type="domain" description="OmpA-like" evidence="10">
    <location>
        <begin position="57"/>
        <end position="172"/>
    </location>
</feature>
<dbReference type="Proteomes" id="UP001239782">
    <property type="component" value="Chromosome"/>
</dbReference>
<proteinExistence type="inferred from homology"/>
<name>A0AA51X803_9GAMM</name>
<dbReference type="HAMAP" id="MF_02204">
    <property type="entry name" value="Pal"/>
    <property type="match status" value="1"/>
</dbReference>
<dbReference type="EMBL" id="CP133548">
    <property type="protein sequence ID" value="WMS88867.1"/>
    <property type="molecule type" value="Genomic_DNA"/>
</dbReference>
<evidence type="ECO:0000256" key="1">
    <source>
        <dbReference type="ARBA" id="ARBA00022618"/>
    </source>
</evidence>
<dbReference type="InterPro" id="IPR006664">
    <property type="entry name" value="OMP_bac"/>
</dbReference>
<comment type="subcellular location">
    <subcellularLocation>
        <location evidence="8">Cell outer membrane</location>
        <topology evidence="8">Lipid-anchor</topology>
    </subcellularLocation>
</comment>
<evidence type="ECO:0000256" key="6">
    <source>
        <dbReference type="ARBA" id="ARBA00023288"/>
    </source>
</evidence>
<organism evidence="11 12">
    <name type="scientific">Pleionea litopenaei</name>
    <dbReference type="NCBI Taxonomy" id="3070815"/>
    <lineage>
        <taxon>Bacteria</taxon>
        <taxon>Pseudomonadati</taxon>
        <taxon>Pseudomonadota</taxon>
        <taxon>Gammaproteobacteria</taxon>
        <taxon>Oceanospirillales</taxon>
        <taxon>Pleioneaceae</taxon>
        <taxon>Pleionea</taxon>
    </lineage>
</organism>
<dbReference type="InterPro" id="IPR014169">
    <property type="entry name" value="Pal_lipo_C"/>
</dbReference>
<evidence type="ECO:0000256" key="3">
    <source>
        <dbReference type="ARBA" id="ARBA00023136"/>
    </source>
</evidence>
<keyword evidence="12" id="KW-1185">Reference proteome</keyword>
<dbReference type="SUPFAM" id="SSF103088">
    <property type="entry name" value="OmpA-like"/>
    <property type="match status" value="1"/>
</dbReference>
<evidence type="ECO:0000256" key="7">
    <source>
        <dbReference type="ARBA" id="ARBA00023306"/>
    </source>
</evidence>
<dbReference type="PANTHER" id="PTHR30329:SF21">
    <property type="entry name" value="LIPOPROTEIN YIAD-RELATED"/>
    <property type="match status" value="1"/>
</dbReference>
<dbReference type="PROSITE" id="PS51123">
    <property type="entry name" value="OMPA_2"/>
    <property type="match status" value="1"/>
</dbReference>
<evidence type="ECO:0000259" key="10">
    <source>
        <dbReference type="PROSITE" id="PS51123"/>
    </source>
</evidence>
<dbReference type="GO" id="GO:0051301">
    <property type="term" value="P:cell division"/>
    <property type="evidence" value="ECO:0007669"/>
    <property type="project" value="UniProtKB-UniRule"/>
</dbReference>
<evidence type="ECO:0000313" key="11">
    <source>
        <dbReference type="EMBL" id="WMS88867.1"/>
    </source>
</evidence>
<keyword evidence="1 8" id="KW-0132">Cell division</keyword>
<protein>
    <recommendedName>
        <fullName evidence="8">Peptidoglycan-associated lipoprotein</fullName>
        <shortName evidence="8">PAL</shortName>
    </recommendedName>
</protein>
<dbReference type="NCBIfam" id="TIGR02802">
    <property type="entry name" value="Pal_lipo"/>
    <property type="match status" value="1"/>
</dbReference>
<dbReference type="AlphaFoldDB" id="A0AA51X803"/>
<dbReference type="CDD" id="cd07185">
    <property type="entry name" value="OmpA_C-like"/>
    <property type="match status" value="1"/>
</dbReference>
<dbReference type="RefSeq" id="WP_309204087.1">
    <property type="nucleotide sequence ID" value="NZ_CP133548.1"/>
</dbReference>
<dbReference type="Gene3D" id="3.30.1330.60">
    <property type="entry name" value="OmpA-like domain"/>
    <property type="match status" value="1"/>
</dbReference>
<accession>A0AA51X803</accession>
<evidence type="ECO:0000256" key="9">
    <source>
        <dbReference type="SAM" id="SignalP"/>
    </source>
</evidence>
<dbReference type="PANTHER" id="PTHR30329">
    <property type="entry name" value="STATOR ELEMENT OF FLAGELLAR MOTOR COMPLEX"/>
    <property type="match status" value="1"/>
</dbReference>
<evidence type="ECO:0000256" key="4">
    <source>
        <dbReference type="ARBA" id="ARBA00023139"/>
    </source>
</evidence>
<dbReference type="Pfam" id="PF00691">
    <property type="entry name" value="OmpA"/>
    <property type="match status" value="1"/>
</dbReference>
<evidence type="ECO:0000256" key="5">
    <source>
        <dbReference type="ARBA" id="ARBA00023237"/>
    </source>
</evidence>
<comment type="function">
    <text evidence="8">Part of the Tol-Pal system, which plays a role in outer membrane invagination during cell division and is important for maintaining outer membrane integrity.</text>
</comment>
<sequence>MSIKGLGKSILVTLPALFLFACSGSDTGTGPETTDTVENQVETTTPQVESAEDKAKRLNEEARKVRTVYFEFDDSTVKSEYQDLLKAHAWFLSRNPGVQIVVEGHCDERGTPEYNLALGERRGNSVRDILMSYGVTSSQIRVVSYGEENPANPAHNEMAWEKNRRAVLNYEG</sequence>
<keyword evidence="6 8" id="KW-0449">Lipoprotein</keyword>
<keyword evidence="7 8" id="KW-0131">Cell cycle</keyword>
<dbReference type="GO" id="GO:0009279">
    <property type="term" value="C:cell outer membrane"/>
    <property type="evidence" value="ECO:0007669"/>
    <property type="project" value="UniProtKB-SubCell"/>
</dbReference>
<comment type="subunit">
    <text evidence="8">The Tol-Pal system is composed of five core proteins: the inner membrane proteins TolA, TolQ and TolR, the periplasmic protein TolB and the outer membrane protein Pal. They form a network linking the inner and outer membranes and the peptidoglycan layer.</text>
</comment>
<reference evidence="11 12" key="1">
    <citation type="submission" date="2023-08" db="EMBL/GenBank/DDBJ databases">
        <title>Pleionea litopenaei sp. nov., isolated from stomach of juvenile Litopenaeus vannamei.</title>
        <authorList>
            <person name="Rho A.M."/>
            <person name="Hwang C.Y."/>
        </authorList>
    </citation>
    <scope>NUCLEOTIDE SEQUENCE [LARGE SCALE GENOMIC DNA]</scope>
    <source>
        <strain evidence="11 12">HL-JVS1</strain>
    </source>
</reference>
<dbReference type="InterPro" id="IPR036737">
    <property type="entry name" value="OmpA-like_sf"/>
</dbReference>
<keyword evidence="4 8" id="KW-0564">Palmitate</keyword>
<dbReference type="InterPro" id="IPR050330">
    <property type="entry name" value="Bact_OuterMem_StrucFunc"/>
</dbReference>
<dbReference type="InterPro" id="IPR039001">
    <property type="entry name" value="Pal"/>
</dbReference>